<organism evidence="4 5">
    <name type="scientific">Pleuronectes platessa</name>
    <name type="common">European plaice</name>
    <dbReference type="NCBI Taxonomy" id="8262"/>
    <lineage>
        <taxon>Eukaryota</taxon>
        <taxon>Metazoa</taxon>
        <taxon>Chordata</taxon>
        <taxon>Craniata</taxon>
        <taxon>Vertebrata</taxon>
        <taxon>Euteleostomi</taxon>
        <taxon>Actinopterygii</taxon>
        <taxon>Neopterygii</taxon>
        <taxon>Teleostei</taxon>
        <taxon>Neoteleostei</taxon>
        <taxon>Acanthomorphata</taxon>
        <taxon>Carangaria</taxon>
        <taxon>Pleuronectiformes</taxon>
        <taxon>Pleuronectoidei</taxon>
        <taxon>Pleuronectidae</taxon>
        <taxon>Pleuronectes</taxon>
    </lineage>
</organism>
<feature type="binding site" evidence="3">
    <location>
        <position position="300"/>
    </location>
    <ligand>
        <name>GTP</name>
        <dbReference type="ChEBI" id="CHEBI:37565"/>
    </ligand>
</feature>
<dbReference type="Proteomes" id="UP001153269">
    <property type="component" value="Unassembled WGS sequence"/>
</dbReference>
<name>A0A9N7YMC2_PLEPL</name>
<dbReference type="EMBL" id="CADEAL010001961">
    <property type="protein sequence ID" value="CAB1436954.1"/>
    <property type="molecule type" value="Genomic_DNA"/>
</dbReference>
<reference evidence="4" key="1">
    <citation type="submission" date="2020-03" db="EMBL/GenBank/DDBJ databases">
        <authorList>
            <person name="Weist P."/>
        </authorList>
    </citation>
    <scope>NUCLEOTIDE SEQUENCE</scope>
</reference>
<comment type="caution">
    <text evidence="4">The sequence shown here is derived from an EMBL/GenBank/DDBJ whole genome shotgun (WGS) entry which is preliminary data.</text>
</comment>
<dbReference type="InterPro" id="IPR053254">
    <property type="entry name" value="Arf-like_GTPase"/>
</dbReference>
<keyword evidence="2 3" id="KW-0342">GTP-binding</keyword>
<dbReference type="PANTHER" id="PTHR46724">
    <property type="entry name" value="ADP-RIBOSYLATION FACTOR-LIKE PROTEIN 9-RELATED"/>
    <property type="match status" value="1"/>
</dbReference>
<protein>
    <recommendedName>
        <fullName evidence="6">ADP-ribosylation factor-like protein 10</fullName>
    </recommendedName>
</protein>
<evidence type="ECO:0000313" key="5">
    <source>
        <dbReference type="Proteomes" id="UP001153269"/>
    </source>
</evidence>
<keyword evidence="1 3" id="KW-0547">Nucleotide-binding</keyword>
<dbReference type="GO" id="GO:0005525">
    <property type="term" value="F:GTP binding"/>
    <property type="evidence" value="ECO:0007669"/>
    <property type="project" value="UniProtKB-KW"/>
</dbReference>
<dbReference type="Pfam" id="PF00025">
    <property type="entry name" value="Arf"/>
    <property type="match status" value="1"/>
</dbReference>
<gene>
    <name evidence="4" type="ORF">PLEPLA_LOCUS24987</name>
</gene>
<evidence type="ECO:0000313" key="4">
    <source>
        <dbReference type="EMBL" id="CAB1436954.1"/>
    </source>
</evidence>
<dbReference type="SUPFAM" id="SSF52540">
    <property type="entry name" value="P-loop containing nucleoside triphosphate hydrolases"/>
    <property type="match status" value="1"/>
</dbReference>
<dbReference type="GO" id="GO:0003924">
    <property type="term" value="F:GTPase activity"/>
    <property type="evidence" value="ECO:0007669"/>
    <property type="project" value="InterPro"/>
</dbReference>
<dbReference type="Gene3D" id="3.40.50.300">
    <property type="entry name" value="P-loop containing nucleotide triphosphate hydrolases"/>
    <property type="match status" value="1"/>
</dbReference>
<dbReference type="PROSITE" id="PS51417">
    <property type="entry name" value="ARF"/>
    <property type="match status" value="1"/>
</dbReference>
<dbReference type="InterPro" id="IPR006689">
    <property type="entry name" value="Small_GTPase_ARF/SAR"/>
</dbReference>
<evidence type="ECO:0000256" key="1">
    <source>
        <dbReference type="ARBA" id="ARBA00022741"/>
    </source>
</evidence>
<proteinExistence type="predicted"/>
<accession>A0A9N7YMC2</accession>
<sequence length="455" mass="50072">MSPLGSWSQKPPIRRVEREELGTELLPIIKAKQVGLCSSFSSVRASSPSSCISLKSTESTFTGSAAALTELHPSLTTDRNTGLKTLIHIPEHNEVSLSLRVKVPAGRRPRCDSWGGATSVTLVSGFHLLREQLTESHRHNQLQLKSEAELKEPEVEERGKRQVLVLGLDGAGKSSMLQGLTPGPPAARRGRCRPTRGFNFMSLNAPACQLDFLESCVHHCLGLRVQIVSVSVVLLYRTSVLLRSDCSYRSAPCATSRYLATLSIKSVLKPERLLSGASCGRRASQLEVGSSAQLDVGFGGGEDLRRYWSEYLRKTHVLVYVVDSSDRRRLPLAKAELHLLLKAEPQLPVVILGNKQQRRSIVSSELNMNLRRKQEPLSDAADLISDLRVTSRQGMNEEDKPDAIDVSELHDALSLGSVTEDRKLVLLAAQLDSDEALRNSCCSRDTFQDLLLQLV</sequence>
<keyword evidence="5" id="KW-1185">Reference proteome</keyword>
<evidence type="ECO:0008006" key="6">
    <source>
        <dbReference type="Google" id="ProtNLM"/>
    </source>
</evidence>
<dbReference type="AlphaFoldDB" id="A0A9N7YMC2"/>
<evidence type="ECO:0000256" key="3">
    <source>
        <dbReference type="PIRSR" id="PIRSR606689-1"/>
    </source>
</evidence>
<evidence type="ECO:0000256" key="2">
    <source>
        <dbReference type="ARBA" id="ARBA00023134"/>
    </source>
</evidence>
<dbReference type="InterPro" id="IPR027417">
    <property type="entry name" value="P-loop_NTPase"/>
</dbReference>
<dbReference type="PANTHER" id="PTHR46724:SF1">
    <property type="entry name" value="ADP RIBOSYLATION FACTOR LIKE GTPASE 10"/>
    <property type="match status" value="1"/>
</dbReference>